<dbReference type="InterPro" id="IPR022735">
    <property type="entry name" value="bMERB_dom"/>
</dbReference>
<dbReference type="PANTHER" id="PTHR23167">
    <property type="entry name" value="CALPONIN HOMOLOGY DOMAIN-CONTAINING PROTEIN DDB_G0272472-RELATED"/>
    <property type="match status" value="1"/>
</dbReference>
<reference evidence="4" key="2">
    <citation type="submission" date="2016-06" db="EMBL/GenBank/DDBJ databases">
        <title>The genome of a short-lived fish provides insights into sex chromosome evolution and the genetic control of aging.</title>
        <authorList>
            <person name="Reichwald K."/>
            <person name="Felder M."/>
            <person name="Petzold A."/>
            <person name="Koch P."/>
            <person name="Groth M."/>
            <person name="Platzer M."/>
        </authorList>
    </citation>
    <scope>NUCLEOTIDE SEQUENCE</scope>
    <source>
        <tissue evidence="4">Brain</tissue>
    </source>
</reference>
<organism evidence="4">
    <name type="scientific">Iconisemion striatum</name>
    <dbReference type="NCBI Taxonomy" id="60296"/>
    <lineage>
        <taxon>Eukaryota</taxon>
        <taxon>Metazoa</taxon>
        <taxon>Chordata</taxon>
        <taxon>Craniata</taxon>
        <taxon>Vertebrata</taxon>
        <taxon>Euteleostomi</taxon>
        <taxon>Actinopterygii</taxon>
        <taxon>Neopterygii</taxon>
        <taxon>Teleostei</taxon>
        <taxon>Neoteleostei</taxon>
        <taxon>Acanthomorphata</taxon>
        <taxon>Ovalentaria</taxon>
        <taxon>Atherinomorphae</taxon>
        <taxon>Cyprinodontiformes</taxon>
        <taxon>Nothobranchiidae</taxon>
        <taxon>Iconisemion</taxon>
    </lineage>
</organism>
<dbReference type="AlphaFoldDB" id="A0A1A7X3A4"/>
<sequence>MGSSPNAELLKNQSKPLGSHVVSPKVKSNHPWMAIVHPGPWSQLPPAPPPVPVPRSKSTPYSQGSSSRPKIPPPNPFEEEEIEEILEEAATLEEASAAAVQSENSDVVGSNDAKDPVTESEQNPDQRPETHVLQETAHSEGGCGHKEPESAGMTPTEGGPAGQIVETEVAGLFSDSGHNPNLPRSLSVLVITPEHSETTSDPAGQQEANGCYRKDVCQENPFFGKLELSTSRSFQNLSSTRGPAPGHGFPLIRRKVQTDQNVSMEDLQKQKTELESHLEELEQQGVDLERIVRDGRNSKGEQMLREWIKLFHERQGLLHKDQELFNLIKQQHLEDKQADVEYELRCLLNKPEKDWSQDDRSREQQLMGELVTIIEQRNQIISSSDLHRQRETNAEMIMDETRKDKDFQKDGLKELKKSKGKFKPAKVFKMLKH</sequence>
<reference evidence="4" key="1">
    <citation type="submission" date="2016-05" db="EMBL/GenBank/DDBJ databases">
        <authorList>
            <person name="Lavstsen T."/>
            <person name="Jespersen J.S."/>
        </authorList>
    </citation>
    <scope>NUCLEOTIDE SEQUENCE</scope>
    <source>
        <tissue evidence="4">Brain</tissue>
    </source>
</reference>
<proteinExistence type="predicted"/>
<protein>
    <submittedName>
        <fullName evidence="4">MICAL-like 1</fullName>
    </submittedName>
</protein>
<evidence type="ECO:0000256" key="2">
    <source>
        <dbReference type="SAM" id="MobiDB-lite"/>
    </source>
</evidence>
<dbReference type="SMART" id="SM01203">
    <property type="entry name" value="DUF3585"/>
    <property type="match status" value="1"/>
</dbReference>
<dbReference type="PANTHER" id="PTHR23167:SF89">
    <property type="entry name" value="MICAL-LIKE PROTEIN 1"/>
    <property type="match status" value="1"/>
</dbReference>
<evidence type="ECO:0000256" key="1">
    <source>
        <dbReference type="SAM" id="Coils"/>
    </source>
</evidence>
<feature type="compositionally biased region" description="Acidic residues" evidence="2">
    <location>
        <begin position="77"/>
        <end position="91"/>
    </location>
</feature>
<accession>A0A1A7X3A4</accession>
<feature type="compositionally biased region" description="Pro residues" evidence="2">
    <location>
        <begin position="43"/>
        <end position="53"/>
    </location>
</feature>
<feature type="domain" description="BMERB" evidence="3">
    <location>
        <begin position="253"/>
        <end position="400"/>
    </location>
</feature>
<feature type="compositionally biased region" description="Polar residues" evidence="2">
    <location>
        <begin position="1"/>
        <end position="16"/>
    </location>
</feature>
<evidence type="ECO:0000259" key="3">
    <source>
        <dbReference type="PROSITE" id="PS51848"/>
    </source>
</evidence>
<keyword evidence="1" id="KW-0175">Coiled coil</keyword>
<dbReference type="InterPro" id="IPR050540">
    <property type="entry name" value="F-actin_Monoox_Mical"/>
</dbReference>
<gene>
    <name evidence="4" type="primary">MICALL1</name>
</gene>
<feature type="region of interest" description="Disordered" evidence="2">
    <location>
        <begin position="1"/>
        <end position="182"/>
    </location>
</feature>
<feature type="coiled-coil region" evidence="1">
    <location>
        <begin position="264"/>
        <end position="291"/>
    </location>
</feature>
<dbReference type="PROSITE" id="PS51848">
    <property type="entry name" value="BMERB"/>
    <property type="match status" value="1"/>
</dbReference>
<evidence type="ECO:0000313" key="4">
    <source>
        <dbReference type="EMBL" id="SBP12592.1"/>
    </source>
</evidence>
<dbReference type="Pfam" id="PF12130">
    <property type="entry name" value="bMERB_dom"/>
    <property type="match status" value="1"/>
</dbReference>
<name>A0A1A7X3A4_9TELE</name>
<dbReference type="EMBL" id="HADW01011192">
    <property type="protein sequence ID" value="SBP12592.1"/>
    <property type="molecule type" value="Transcribed_RNA"/>
</dbReference>